<name>A0AA88HQ45_ARTSF</name>
<gene>
    <name evidence="1" type="ORF">QYM36_012791</name>
</gene>
<comment type="caution">
    <text evidence="1">The sequence shown here is derived from an EMBL/GenBank/DDBJ whole genome shotgun (WGS) entry which is preliminary data.</text>
</comment>
<dbReference type="InterPro" id="IPR036691">
    <property type="entry name" value="Endo/exonu/phosph_ase_sf"/>
</dbReference>
<dbReference type="EMBL" id="JAVRJZ010000016">
    <property type="protein sequence ID" value="KAK2711786.1"/>
    <property type="molecule type" value="Genomic_DNA"/>
</dbReference>
<proteinExistence type="predicted"/>
<evidence type="ECO:0000313" key="2">
    <source>
        <dbReference type="Proteomes" id="UP001187531"/>
    </source>
</evidence>
<keyword evidence="2" id="KW-1185">Reference proteome</keyword>
<evidence type="ECO:0000313" key="1">
    <source>
        <dbReference type="EMBL" id="KAK2711786.1"/>
    </source>
</evidence>
<dbReference type="AlphaFoldDB" id="A0AA88HQ45"/>
<reference evidence="1" key="1">
    <citation type="submission" date="2023-07" db="EMBL/GenBank/DDBJ databases">
        <title>Chromosome-level genome assembly of Artemia franciscana.</title>
        <authorList>
            <person name="Jo E."/>
        </authorList>
    </citation>
    <scope>NUCLEOTIDE SEQUENCE</scope>
    <source>
        <tissue evidence="1">Whole body</tissue>
    </source>
</reference>
<dbReference type="SUPFAM" id="SSF56219">
    <property type="entry name" value="DNase I-like"/>
    <property type="match status" value="1"/>
</dbReference>
<protein>
    <submittedName>
        <fullName evidence="1">Uncharacterized protein</fullName>
    </submittedName>
</protein>
<sequence length="157" mass="17576">MYSSVSYSSISSVKQQWTQSHPQLDDFPHCEYVTPKTIPQCINPSDLRLAFFNCKGFLSSAEYMSPVIPDSGVDVFGASENFLTETTEALVLANLQGYARVSKTRVIKKQGGLAIFIKNNISHKVLSEYDYLHEEMVFEFLVAEADLCGESTVFIVE</sequence>
<accession>A0AA88HQ45</accession>
<dbReference type="Proteomes" id="UP001187531">
    <property type="component" value="Unassembled WGS sequence"/>
</dbReference>
<organism evidence="1 2">
    <name type="scientific">Artemia franciscana</name>
    <name type="common">Brine shrimp</name>
    <name type="synonym">Artemia sanfranciscana</name>
    <dbReference type="NCBI Taxonomy" id="6661"/>
    <lineage>
        <taxon>Eukaryota</taxon>
        <taxon>Metazoa</taxon>
        <taxon>Ecdysozoa</taxon>
        <taxon>Arthropoda</taxon>
        <taxon>Crustacea</taxon>
        <taxon>Branchiopoda</taxon>
        <taxon>Anostraca</taxon>
        <taxon>Artemiidae</taxon>
        <taxon>Artemia</taxon>
    </lineage>
</organism>